<name>A0A4U3MPG1_9ACTN</name>
<comment type="caution">
    <text evidence="2">The sequence shown here is derived from an EMBL/GenBank/DDBJ whole genome shotgun (WGS) entry which is preliminary data.</text>
</comment>
<feature type="domain" description="AB hydrolase-1" evidence="1">
    <location>
        <begin position="82"/>
        <end position="219"/>
    </location>
</feature>
<dbReference type="PROSITE" id="PS51257">
    <property type="entry name" value="PROKAR_LIPOPROTEIN"/>
    <property type="match status" value="1"/>
</dbReference>
<keyword evidence="2" id="KW-0378">Hydrolase</keyword>
<dbReference type="Pfam" id="PF12697">
    <property type="entry name" value="Abhydrolase_6"/>
    <property type="match status" value="1"/>
</dbReference>
<dbReference type="OrthoDB" id="3784846at2"/>
<dbReference type="Proteomes" id="UP000308705">
    <property type="component" value="Unassembled WGS sequence"/>
</dbReference>
<reference evidence="2 3" key="1">
    <citation type="submission" date="2019-04" db="EMBL/GenBank/DDBJ databases">
        <title>Herbidospora sp. NEAU-GS14.nov., a novel actinomycete isolated from soil.</title>
        <authorList>
            <person name="Han L."/>
        </authorList>
    </citation>
    <scope>NUCLEOTIDE SEQUENCE [LARGE SCALE GENOMIC DNA]</scope>
    <source>
        <strain evidence="2 3">NEAU-GS14</strain>
    </source>
</reference>
<evidence type="ECO:0000259" key="1">
    <source>
        <dbReference type="Pfam" id="PF12697"/>
    </source>
</evidence>
<evidence type="ECO:0000313" key="2">
    <source>
        <dbReference type="EMBL" id="TKK90729.1"/>
    </source>
</evidence>
<dbReference type="SUPFAM" id="SSF53474">
    <property type="entry name" value="alpha/beta-Hydrolases"/>
    <property type="match status" value="1"/>
</dbReference>
<dbReference type="AlphaFoldDB" id="A0A4U3MPG1"/>
<evidence type="ECO:0000313" key="3">
    <source>
        <dbReference type="Proteomes" id="UP000308705"/>
    </source>
</evidence>
<sequence length="256" mass="26553">MNRPTEGHKGLRRLRSRLMPRLAVLFVLALLTGCGIAPDTPLADQCDTVPAGAERVVLRAELDVRLGAAVVGPPGAPVGVAVAHGASHTLCDWLPAMSALAERLNVRVIVPDRRGVGSSDGDGEVGELAGDLQRALTWLHEQGATRLAVLGSSYGGPIAVLAAQRATALPMCVAVAVSPLTGIEGGVAPLAENKPVASLWAVAETAFGASATALFEKVPQARQGRLKILPVDDHSLALLRGHPDAMTFVEDALRTC</sequence>
<protein>
    <submittedName>
        <fullName evidence="2">Alpha/beta hydrolase</fullName>
    </submittedName>
</protein>
<accession>A0A4U3MPG1</accession>
<proteinExistence type="predicted"/>
<gene>
    <name evidence="2" type="ORF">FDA94_02875</name>
</gene>
<dbReference type="InterPro" id="IPR029058">
    <property type="entry name" value="AB_hydrolase_fold"/>
</dbReference>
<dbReference type="GO" id="GO:0016787">
    <property type="term" value="F:hydrolase activity"/>
    <property type="evidence" value="ECO:0007669"/>
    <property type="project" value="UniProtKB-KW"/>
</dbReference>
<dbReference type="InterPro" id="IPR000073">
    <property type="entry name" value="AB_hydrolase_1"/>
</dbReference>
<dbReference type="Gene3D" id="3.40.50.1820">
    <property type="entry name" value="alpha/beta hydrolase"/>
    <property type="match status" value="1"/>
</dbReference>
<dbReference type="EMBL" id="SZQA01000002">
    <property type="protein sequence ID" value="TKK90729.1"/>
    <property type="molecule type" value="Genomic_DNA"/>
</dbReference>
<keyword evidence="3" id="KW-1185">Reference proteome</keyword>
<organism evidence="2 3">
    <name type="scientific">Herbidospora galbida</name>
    <dbReference type="NCBI Taxonomy" id="2575442"/>
    <lineage>
        <taxon>Bacteria</taxon>
        <taxon>Bacillati</taxon>
        <taxon>Actinomycetota</taxon>
        <taxon>Actinomycetes</taxon>
        <taxon>Streptosporangiales</taxon>
        <taxon>Streptosporangiaceae</taxon>
        <taxon>Herbidospora</taxon>
    </lineage>
</organism>